<gene>
    <name evidence="3" type="ORF">JD78_02076</name>
</gene>
<dbReference type="EMBL" id="VLKF01000001">
    <property type="protein sequence ID" value="TWH73553.1"/>
    <property type="molecule type" value="Genomic_DNA"/>
</dbReference>
<dbReference type="OrthoDB" id="5197716at2"/>
<keyword evidence="2" id="KW-1133">Transmembrane helix</keyword>
<protein>
    <submittedName>
        <fullName evidence="3">Uncharacterized protein</fullName>
    </submittedName>
</protein>
<name>A0A562IS61_9ACTN</name>
<feature type="compositionally biased region" description="Polar residues" evidence="1">
    <location>
        <begin position="11"/>
        <end position="20"/>
    </location>
</feature>
<dbReference type="RefSeq" id="WP_153361830.1">
    <property type="nucleotide sequence ID" value="NZ_ML762518.1"/>
</dbReference>
<evidence type="ECO:0000256" key="1">
    <source>
        <dbReference type="SAM" id="MobiDB-lite"/>
    </source>
</evidence>
<evidence type="ECO:0000256" key="2">
    <source>
        <dbReference type="SAM" id="Phobius"/>
    </source>
</evidence>
<keyword evidence="4" id="KW-1185">Reference proteome</keyword>
<keyword evidence="2" id="KW-0472">Membrane</keyword>
<reference evidence="3 4" key="1">
    <citation type="submission" date="2019-07" db="EMBL/GenBank/DDBJ databases">
        <title>R&amp;d 2014.</title>
        <authorList>
            <person name="Klenk H.-P."/>
        </authorList>
    </citation>
    <scope>NUCLEOTIDE SEQUENCE [LARGE SCALE GENOMIC DNA]</scope>
    <source>
        <strain evidence="3 4">DSM 45764</strain>
    </source>
</reference>
<feature type="transmembrane region" description="Helical" evidence="2">
    <location>
        <begin position="58"/>
        <end position="80"/>
    </location>
</feature>
<dbReference type="Proteomes" id="UP000321490">
    <property type="component" value="Unassembled WGS sequence"/>
</dbReference>
<keyword evidence="2" id="KW-0812">Transmembrane</keyword>
<feature type="region of interest" description="Disordered" evidence="1">
    <location>
        <begin position="1"/>
        <end position="52"/>
    </location>
</feature>
<dbReference type="AlphaFoldDB" id="A0A562IS61"/>
<organism evidence="3 4">
    <name type="scientific">Modestobacter roseus</name>
    <dbReference type="NCBI Taxonomy" id="1181884"/>
    <lineage>
        <taxon>Bacteria</taxon>
        <taxon>Bacillati</taxon>
        <taxon>Actinomycetota</taxon>
        <taxon>Actinomycetes</taxon>
        <taxon>Geodermatophilales</taxon>
        <taxon>Geodermatophilaceae</taxon>
        <taxon>Modestobacter</taxon>
    </lineage>
</organism>
<sequence length="157" mass="15976">MSTPGPGGHQPSEQHPSPQSWGQQPPAGQPHQQAWAAGDPAAGATAPTQKTSGGKVKAIIGGLVALVVVLGAASFLLGAGDPEVGDCMQQTGPTEFDVVDCSSSDAEFRVVGTAEDMTEDAFDAASGEELCGRFQEADSALWYGLGDSGHVYCTTSL</sequence>
<comment type="caution">
    <text evidence="3">The sequence shown here is derived from an EMBL/GenBank/DDBJ whole genome shotgun (WGS) entry which is preliminary data.</text>
</comment>
<accession>A0A562IS61</accession>
<feature type="compositionally biased region" description="Low complexity" evidence="1">
    <location>
        <begin position="21"/>
        <end position="48"/>
    </location>
</feature>
<evidence type="ECO:0000313" key="4">
    <source>
        <dbReference type="Proteomes" id="UP000321490"/>
    </source>
</evidence>
<proteinExistence type="predicted"/>
<evidence type="ECO:0000313" key="3">
    <source>
        <dbReference type="EMBL" id="TWH73553.1"/>
    </source>
</evidence>